<keyword evidence="12 20" id="KW-0521">NADP</keyword>
<evidence type="ECO:0000256" key="6">
    <source>
        <dbReference type="ARBA" id="ARBA00012518"/>
    </source>
</evidence>
<dbReference type="Pfam" id="PF01565">
    <property type="entry name" value="FAD_binding_4"/>
    <property type="match status" value="1"/>
</dbReference>
<feature type="active site" description="Proton donor" evidence="20">
    <location>
        <position position="222"/>
    </location>
</feature>
<feature type="domain" description="FAD-binding PCMH-type" evidence="21">
    <location>
        <begin position="12"/>
        <end position="178"/>
    </location>
</feature>
<dbReference type="Pfam" id="PF02873">
    <property type="entry name" value="MurB_C"/>
    <property type="match status" value="1"/>
</dbReference>
<dbReference type="Gene3D" id="3.90.78.10">
    <property type="entry name" value="UDP-N-acetylenolpyruvoylglucosamine reductase, C-terminal domain"/>
    <property type="match status" value="1"/>
</dbReference>
<keyword evidence="16 20" id="KW-0131">Cell cycle</keyword>
<evidence type="ECO:0000256" key="8">
    <source>
        <dbReference type="ARBA" id="ARBA00022490"/>
    </source>
</evidence>
<name>A0A8J6J1Y2_9ALTE</name>
<evidence type="ECO:0000256" key="7">
    <source>
        <dbReference type="ARBA" id="ARBA00015188"/>
    </source>
</evidence>
<keyword evidence="17 20" id="KW-0961">Cell wall biogenesis/degradation</keyword>
<dbReference type="PROSITE" id="PS51387">
    <property type="entry name" value="FAD_PCMH"/>
    <property type="match status" value="1"/>
</dbReference>
<dbReference type="EC" id="1.3.1.98" evidence="6 20"/>
<comment type="caution">
    <text evidence="22">The sequence shown here is derived from an EMBL/GenBank/DDBJ whole genome shotgun (WGS) entry which is preliminary data.</text>
</comment>
<evidence type="ECO:0000256" key="10">
    <source>
        <dbReference type="ARBA" id="ARBA00022630"/>
    </source>
</evidence>
<keyword evidence="11 20" id="KW-0274">FAD</keyword>
<keyword evidence="10 20" id="KW-0285">Flavoprotein</keyword>
<evidence type="ECO:0000256" key="15">
    <source>
        <dbReference type="ARBA" id="ARBA00023002"/>
    </source>
</evidence>
<evidence type="ECO:0000256" key="17">
    <source>
        <dbReference type="ARBA" id="ARBA00023316"/>
    </source>
</evidence>
<evidence type="ECO:0000256" key="9">
    <source>
        <dbReference type="ARBA" id="ARBA00022618"/>
    </source>
</evidence>
<keyword evidence="15 20" id="KW-0560">Oxidoreductase</keyword>
<keyword evidence="8 20" id="KW-0963">Cytoplasm</keyword>
<evidence type="ECO:0000256" key="3">
    <source>
        <dbReference type="ARBA" id="ARBA00004496"/>
    </source>
</evidence>
<keyword evidence="13 20" id="KW-0133">Cell shape</keyword>
<dbReference type="NCBIfam" id="NF000755">
    <property type="entry name" value="PRK00046.1"/>
    <property type="match status" value="1"/>
</dbReference>
<evidence type="ECO:0000256" key="14">
    <source>
        <dbReference type="ARBA" id="ARBA00022984"/>
    </source>
</evidence>
<dbReference type="InterPro" id="IPR011601">
    <property type="entry name" value="MurB_C"/>
</dbReference>
<reference evidence="22" key="1">
    <citation type="journal article" date="2018" name="Int. J. Syst. Evol. Microbiol.">
        <title>Neptunicella marina gen. nov., sp. nov., isolated from surface seawater.</title>
        <authorList>
            <person name="Liu X."/>
            <person name="Lai Q."/>
            <person name="Du Y."/>
            <person name="Zhang X."/>
            <person name="Liu Z."/>
            <person name="Sun F."/>
            <person name="Shao Z."/>
        </authorList>
    </citation>
    <scope>NUCLEOTIDE SEQUENCE</scope>
    <source>
        <strain evidence="22">S27-2</strain>
    </source>
</reference>
<dbReference type="EMBL" id="JACNEP010000035">
    <property type="protein sequence ID" value="MBC3767913.1"/>
    <property type="molecule type" value="Genomic_DNA"/>
</dbReference>
<keyword evidence="9 20" id="KW-0132">Cell division</keyword>
<comment type="catalytic activity">
    <reaction evidence="19 20">
        <text>UDP-N-acetyl-alpha-D-muramate + NADP(+) = UDP-N-acetyl-3-O-(1-carboxyvinyl)-alpha-D-glucosamine + NADPH + H(+)</text>
        <dbReference type="Rhea" id="RHEA:12248"/>
        <dbReference type="ChEBI" id="CHEBI:15378"/>
        <dbReference type="ChEBI" id="CHEBI:57783"/>
        <dbReference type="ChEBI" id="CHEBI:58349"/>
        <dbReference type="ChEBI" id="CHEBI:68483"/>
        <dbReference type="ChEBI" id="CHEBI:70757"/>
        <dbReference type="EC" id="1.3.1.98"/>
    </reaction>
</comment>
<dbReference type="GO" id="GO:0009252">
    <property type="term" value="P:peptidoglycan biosynthetic process"/>
    <property type="evidence" value="ECO:0007669"/>
    <property type="project" value="UniProtKB-UniRule"/>
</dbReference>
<dbReference type="InterPro" id="IPR003170">
    <property type="entry name" value="MurB"/>
</dbReference>
<keyword evidence="14 20" id="KW-0573">Peptidoglycan synthesis</keyword>
<comment type="pathway">
    <text evidence="4 20">Cell wall biogenesis; peptidoglycan biosynthesis.</text>
</comment>
<evidence type="ECO:0000256" key="20">
    <source>
        <dbReference type="HAMAP-Rule" id="MF_00037"/>
    </source>
</evidence>
<evidence type="ECO:0000256" key="2">
    <source>
        <dbReference type="ARBA" id="ARBA00003921"/>
    </source>
</evidence>
<accession>A0A8J6J1Y2</accession>
<dbReference type="Gene3D" id="3.30.43.10">
    <property type="entry name" value="Uridine Diphospho-n-acetylenolpyruvylglucosamine Reductase, domain 2"/>
    <property type="match status" value="1"/>
</dbReference>
<dbReference type="InterPro" id="IPR036635">
    <property type="entry name" value="MurB_C_sf"/>
</dbReference>
<dbReference type="GO" id="GO:0071555">
    <property type="term" value="P:cell wall organization"/>
    <property type="evidence" value="ECO:0007669"/>
    <property type="project" value="UniProtKB-KW"/>
</dbReference>
<dbReference type="GO" id="GO:0051301">
    <property type="term" value="P:cell division"/>
    <property type="evidence" value="ECO:0007669"/>
    <property type="project" value="UniProtKB-KW"/>
</dbReference>
<reference evidence="22" key="2">
    <citation type="submission" date="2020-08" db="EMBL/GenBank/DDBJ databases">
        <authorList>
            <person name="Lai Q."/>
        </authorList>
    </citation>
    <scope>NUCLEOTIDE SEQUENCE</scope>
    <source>
        <strain evidence="22">S27-2</strain>
    </source>
</reference>
<dbReference type="InterPro" id="IPR036318">
    <property type="entry name" value="FAD-bd_PCMH-like_sf"/>
</dbReference>
<feature type="active site" evidence="20">
    <location>
        <position position="154"/>
    </location>
</feature>
<dbReference type="NCBIfam" id="TIGR00179">
    <property type="entry name" value="murB"/>
    <property type="match status" value="1"/>
</dbReference>
<dbReference type="PANTHER" id="PTHR21071">
    <property type="entry name" value="UDP-N-ACETYLENOLPYRUVOYLGLUCOSAMINE REDUCTASE"/>
    <property type="match status" value="1"/>
</dbReference>
<dbReference type="GO" id="GO:0005829">
    <property type="term" value="C:cytosol"/>
    <property type="evidence" value="ECO:0007669"/>
    <property type="project" value="TreeGrafter"/>
</dbReference>
<dbReference type="Proteomes" id="UP000601768">
    <property type="component" value="Unassembled WGS sequence"/>
</dbReference>
<dbReference type="InterPro" id="IPR016169">
    <property type="entry name" value="FAD-bd_PCMH_sub2"/>
</dbReference>
<dbReference type="InterPro" id="IPR016166">
    <property type="entry name" value="FAD-bd_PCMH"/>
</dbReference>
<dbReference type="RefSeq" id="WP_186508663.1">
    <property type="nucleotide sequence ID" value="NZ_JACNEP010000035.1"/>
</dbReference>
<comment type="similarity">
    <text evidence="5 20">Belongs to the MurB family.</text>
</comment>
<dbReference type="UniPathway" id="UPA00219"/>
<dbReference type="PANTHER" id="PTHR21071:SF4">
    <property type="entry name" value="UDP-N-ACETYLENOLPYRUVOYLGLUCOSAMINE REDUCTASE"/>
    <property type="match status" value="1"/>
</dbReference>
<dbReference type="GO" id="GO:0071949">
    <property type="term" value="F:FAD binding"/>
    <property type="evidence" value="ECO:0007669"/>
    <property type="project" value="InterPro"/>
</dbReference>
<gene>
    <name evidence="20 22" type="primary">murB</name>
    <name evidence="22" type="ORF">H8B19_18740</name>
</gene>
<evidence type="ECO:0000256" key="12">
    <source>
        <dbReference type="ARBA" id="ARBA00022857"/>
    </source>
</evidence>
<dbReference type="Gene3D" id="3.30.465.10">
    <property type="match status" value="1"/>
</dbReference>
<evidence type="ECO:0000313" key="23">
    <source>
        <dbReference type="Proteomes" id="UP000601768"/>
    </source>
</evidence>
<evidence type="ECO:0000256" key="19">
    <source>
        <dbReference type="ARBA" id="ARBA00048914"/>
    </source>
</evidence>
<comment type="subcellular location">
    <subcellularLocation>
        <location evidence="3 20">Cytoplasm</location>
    </subcellularLocation>
</comment>
<comment type="function">
    <text evidence="2 20">Cell wall formation.</text>
</comment>
<evidence type="ECO:0000256" key="11">
    <source>
        <dbReference type="ARBA" id="ARBA00022827"/>
    </source>
</evidence>
<dbReference type="AlphaFoldDB" id="A0A8J6J1Y2"/>
<comment type="cofactor">
    <cofactor evidence="1 20">
        <name>FAD</name>
        <dbReference type="ChEBI" id="CHEBI:57692"/>
    </cofactor>
</comment>
<sequence length="330" mass="36950">MHNLQLLHTFSLPSQACNLITLESVDSVKLALPLSVPFVLLGQGSNTVFTGDFKGTVYQIKLFGIDVIERENDYILNVAAGESWHAFVQYCLNKEIYGLENLALIPGTVGAAPVQNIGAYGREVSDFIQRVDFIELKSGELKSLTCAQCKFSYRDSIFKHELYNKVVIVNVQFAIPKVWKAETSYGELKELDNPSAKDIFNKVIEVRSEKLPDPARQGNAGSFFKNPYISLNTLKKIQSQWPDIPHFQVDSNHFKVPAAYLIDKLGFKGHKVGNVECHKRQPLVLINIGNATGEELLTIAREIKYKVKSVFGIELENEVRLVGQHGLIDL</sequence>
<dbReference type="SUPFAM" id="SSF56176">
    <property type="entry name" value="FAD-binding/transporter-associated domain-like"/>
    <property type="match status" value="1"/>
</dbReference>
<evidence type="ECO:0000256" key="16">
    <source>
        <dbReference type="ARBA" id="ARBA00023306"/>
    </source>
</evidence>
<dbReference type="GO" id="GO:0008762">
    <property type="term" value="F:UDP-N-acetylmuramate dehydrogenase activity"/>
    <property type="evidence" value="ECO:0007669"/>
    <property type="project" value="UniProtKB-UniRule"/>
</dbReference>
<organism evidence="22 23">
    <name type="scientific">Neptunicella marina</name>
    <dbReference type="NCBI Taxonomy" id="2125989"/>
    <lineage>
        <taxon>Bacteria</taxon>
        <taxon>Pseudomonadati</taxon>
        <taxon>Pseudomonadota</taxon>
        <taxon>Gammaproteobacteria</taxon>
        <taxon>Alteromonadales</taxon>
        <taxon>Alteromonadaceae</taxon>
        <taxon>Neptunicella</taxon>
    </lineage>
</organism>
<feature type="active site" evidence="20">
    <location>
        <position position="318"/>
    </location>
</feature>
<evidence type="ECO:0000256" key="13">
    <source>
        <dbReference type="ARBA" id="ARBA00022960"/>
    </source>
</evidence>
<evidence type="ECO:0000259" key="21">
    <source>
        <dbReference type="PROSITE" id="PS51387"/>
    </source>
</evidence>
<protein>
    <recommendedName>
        <fullName evidence="7 20">UDP-N-acetylenolpyruvoylglucosamine reductase</fullName>
        <ecNumber evidence="6 20">1.3.1.98</ecNumber>
    </recommendedName>
    <alternativeName>
        <fullName evidence="18 20">UDP-N-acetylmuramate dehydrogenase</fullName>
    </alternativeName>
</protein>
<evidence type="ECO:0000256" key="4">
    <source>
        <dbReference type="ARBA" id="ARBA00004752"/>
    </source>
</evidence>
<dbReference type="SUPFAM" id="SSF56194">
    <property type="entry name" value="Uridine diphospho-N-Acetylenolpyruvylglucosamine reductase, MurB, C-terminal domain"/>
    <property type="match status" value="1"/>
</dbReference>
<dbReference type="GO" id="GO:0008360">
    <property type="term" value="P:regulation of cell shape"/>
    <property type="evidence" value="ECO:0007669"/>
    <property type="project" value="UniProtKB-KW"/>
</dbReference>
<dbReference type="HAMAP" id="MF_00037">
    <property type="entry name" value="MurB"/>
    <property type="match status" value="1"/>
</dbReference>
<evidence type="ECO:0000256" key="1">
    <source>
        <dbReference type="ARBA" id="ARBA00001974"/>
    </source>
</evidence>
<evidence type="ECO:0000256" key="18">
    <source>
        <dbReference type="ARBA" id="ARBA00031026"/>
    </source>
</evidence>
<dbReference type="InterPro" id="IPR016167">
    <property type="entry name" value="FAD-bd_PCMH_sub1"/>
</dbReference>
<dbReference type="InterPro" id="IPR006094">
    <property type="entry name" value="Oxid_FAD_bind_N"/>
</dbReference>
<proteinExistence type="inferred from homology"/>
<evidence type="ECO:0000256" key="5">
    <source>
        <dbReference type="ARBA" id="ARBA00010485"/>
    </source>
</evidence>
<evidence type="ECO:0000313" key="22">
    <source>
        <dbReference type="EMBL" id="MBC3767913.1"/>
    </source>
</evidence>
<keyword evidence="23" id="KW-1185">Reference proteome</keyword>